<dbReference type="GO" id="GO:0003735">
    <property type="term" value="F:structural constituent of ribosome"/>
    <property type="evidence" value="ECO:0007669"/>
    <property type="project" value="InterPro"/>
</dbReference>
<evidence type="ECO:0000256" key="3">
    <source>
        <dbReference type="ARBA" id="ARBA00023274"/>
    </source>
</evidence>
<evidence type="ECO:0000256" key="2">
    <source>
        <dbReference type="ARBA" id="ARBA00022980"/>
    </source>
</evidence>
<reference evidence="5" key="1">
    <citation type="journal article" date="2020" name="mSystems">
        <title>Genome- and Community-Level Interaction Insights into Carbon Utilization and Element Cycling Functions of Hydrothermarchaeota in Hydrothermal Sediment.</title>
        <authorList>
            <person name="Zhou Z."/>
            <person name="Liu Y."/>
            <person name="Xu W."/>
            <person name="Pan J."/>
            <person name="Luo Z.H."/>
            <person name="Li M."/>
        </authorList>
    </citation>
    <scope>NUCLEOTIDE SEQUENCE [LARGE SCALE GENOMIC DNA]</scope>
    <source>
        <strain evidence="5">SpSt-468</strain>
    </source>
</reference>
<keyword evidence="2 4" id="KW-0689">Ribosomal protein</keyword>
<dbReference type="SUPFAM" id="SSF54189">
    <property type="entry name" value="Ribosomal proteins S24e, L23 and L15e"/>
    <property type="match status" value="1"/>
</dbReference>
<evidence type="ECO:0000256" key="1">
    <source>
        <dbReference type="ARBA" id="ARBA00009680"/>
    </source>
</evidence>
<dbReference type="Pfam" id="PF01282">
    <property type="entry name" value="Ribosomal_S24e"/>
    <property type="match status" value="1"/>
</dbReference>
<dbReference type="InterPro" id="IPR053709">
    <property type="entry name" value="eRP_eS24_sf"/>
</dbReference>
<dbReference type="InterPro" id="IPR012678">
    <property type="entry name" value="Ribosomal_uL23/eL15/eS24_sf"/>
</dbReference>
<dbReference type="InterPro" id="IPR001976">
    <property type="entry name" value="Ribosomal_eS24"/>
</dbReference>
<dbReference type="GO" id="GO:0005840">
    <property type="term" value="C:ribosome"/>
    <property type="evidence" value="ECO:0007669"/>
    <property type="project" value="UniProtKB-KW"/>
</dbReference>
<dbReference type="AlphaFoldDB" id="A0A7C3J3V5"/>
<sequence length="117" mass="13200">MSSQDVSYQISIIEDKMNPIMERRELKIEVASQATPKRDLLRKSIAASLKVPIERVFVKNVVSSFGTNVAICKAHVYESEERGKQIEPKYIQLRNLSRAERKAAMTPAPAEQGAQQK</sequence>
<evidence type="ECO:0000313" key="5">
    <source>
        <dbReference type="EMBL" id="HFK20636.1"/>
    </source>
</evidence>
<comment type="similarity">
    <text evidence="1 4">Belongs to the eukaryotic ribosomal protein eS24 family.</text>
</comment>
<gene>
    <name evidence="4" type="primary">rps24e</name>
    <name evidence="5" type="ORF">ENS19_05055</name>
</gene>
<organism evidence="5">
    <name type="scientific">Candidatus Methanomethylicus mesodigestus</name>
    <dbReference type="NCBI Taxonomy" id="1867258"/>
    <lineage>
        <taxon>Archaea</taxon>
        <taxon>Thermoproteota</taxon>
        <taxon>Methanosuratincolia</taxon>
        <taxon>Candidatus Methanomethylicales</taxon>
        <taxon>Candidatus Methanomethylicaceae</taxon>
        <taxon>Candidatus Methanomethylicus</taxon>
    </lineage>
</organism>
<dbReference type="GO" id="GO:1990904">
    <property type="term" value="C:ribonucleoprotein complex"/>
    <property type="evidence" value="ECO:0007669"/>
    <property type="project" value="UniProtKB-KW"/>
</dbReference>
<name>A0A7C3J3V5_9CREN</name>
<accession>A0A7C3J3V5</accession>
<comment type="caution">
    <text evidence="5">The sequence shown here is derived from an EMBL/GenBank/DDBJ whole genome shotgun (WGS) entry which is preliminary data.</text>
</comment>
<keyword evidence="3 4" id="KW-0687">Ribonucleoprotein</keyword>
<dbReference type="InterPro" id="IPR018098">
    <property type="entry name" value="Ribosomal_eS24_CS"/>
</dbReference>
<dbReference type="GO" id="GO:0006412">
    <property type="term" value="P:translation"/>
    <property type="evidence" value="ECO:0007669"/>
    <property type="project" value="UniProtKB-UniRule"/>
</dbReference>
<dbReference type="EMBL" id="DSTX01000008">
    <property type="protein sequence ID" value="HFK20636.1"/>
    <property type="molecule type" value="Genomic_DNA"/>
</dbReference>
<dbReference type="PROSITE" id="PS00529">
    <property type="entry name" value="RIBOSOMAL_S24E"/>
    <property type="match status" value="1"/>
</dbReference>
<evidence type="ECO:0000256" key="4">
    <source>
        <dbReference type="HAMAP-Rule" id="MF_00545"/>
    </source>
</evidence>
<protein>
    <recommendedName>
        <fullName evidence="4">Small ribosomal subunit protein eS24</fullName>
    </recommendedName>
</protein>
<dbReference type="Gene3D" id="3.30.70.3370">
    <property type="match status" value="1"/>
</dbReference>
<dbReference type="HAMAP" id="MF_00545">
    <property type="entry name" value="Ribosomal_eS24"/>
    <property type="match status" value="1"/>
</dbReference>
<proteinExistence type="inferred from homology"/>